<reference evidence="8" key="1">
    <citation type="submission" date="2019-06" db="EMBL/GenBank/DDBJ databases">
        <authorList>
            <person name="Zheng W."/>
        </authorList>
    </citation>
    <scope>NUCLEOTIDE SEQUENCE</scope>
    <source>
        <strain evidence="8">QDHG01</strain>
    </source>
</reference>
<evidence type="ECO:0000256" key="2">
    <source>
        <dbReference type="ARBA" id="ARBA00022671"/>
    </source>
</evidence>
<dbReference type="OrthoDB" id="289714at2759"/>
<feature type="binding site" evidence="7">
    <location>
        <position position="91"/>
    </location>
    <ligand>
        <name>Mg(2+)</name>
        <dbReference type="ChEBI" id="CHEBI:18420"/>
        <label>1</label>
        <note>catalytic</note>
    </ligand>
</feature>
<comment type="similarity">
    <text evidence="1">Belongs to the inositol monophosphatase superfamily.</text>
</comment>
<dbReference type="Gene3D" id="3.30.540.10">
    <property type="entry name" value="Fructose-1,6-Bisphosphatase, subunit A, domain 1"/>
    <property type="match status" value="1"/>
</dbReference>
<evidence type="ECO:0000256" key="6">
    <source>
        <dbReference type="ARBA" id="ARBA00044478"/>
    </source>
</evidence>
<keyword evidence="2" id="KW-0452">Lithium</keyword>
<organism evidence="8 9">
    <name type="scientific">Halteria grandinella</name>
    <dbReference type="NCBI Taxonomy" id="5974"/>
    <lineage>
        <taxon>Eukaryota</taxon>
        <taxon>Sar</taxon>
        <taxon>Alveolata</taxon>
        <taxon>Ciliophora</taxon>
        <taxon>Intramacronucleata</taxon>
        <taxon>Spirotrichea</taxon>
        <taxon>Stichotrichia</taxon>
        <taxon>Sporadotrichida</taxon>
        <taxon>Halteriidae</taxon>
        <taxon>Halteria</taxon>
    </lineage>
</organism>
<evidence type="ECO:0000256" key="3">
    <source>
        <dbReference type="ARBA" id="ARBA00022723"/>
    </source>
</evidence>
<keyword evidence="3 7" id="KW-0479">Metal-binding</keyword>
<feature type="binding site" evidence="7">
    <location>
        <position position="311"/>
    </location>
    <ligand>
        <name>Mg(2+)</name>
        <dbReference type="ChEBI" id="CHEBI:18420"/>
        <label>1</label>
        <note>catalytic</note>
    </ligand>
</feature>
<name>A0A8J8NNQ4_HALGN</name>
<evidence type="ECO:0000313" key="8">
    <source>
        <dbReference type="EMBL" id="TNV77440.1"/>
    </source>
</evidence>
<comment type="caution">
    <text evidence="8">The sequence shown here is derived from an EMBL/GenBank/DDBJ whole genome shotgun (WGS) entry which is preliminary data.</text>
</comment>
<keyword evidence="4 7" id="KW-0460">Magnesium</keyword>
<evidence type="ECO:0000256" key="7">
    <source>
        <dbReference type="PIRSR" id="PIRSR600760-2"/>
    </source>
</evidence>
<comment type="cofactor">
    <cofactor evidence="7">
        <name>Mg(2+)</name>
        <dbReference type="ChEBI" id="CHEBI:18420"/>
    </cofactor>
</comment>
<dbReference type="EMBL" id="RRYP01011905">
    <property type="protein sequence ID" value="TNV77440.1"/>
    <property type="molecule type" value="Genomic_DNA"/>
</dbReference>
<dbReference type="SUPFAM" id="SSF56655">
    <property type="entry name" value="Carbohydrate phosphatase"/>
    <property type="match status" value="1"/>
</dbReference>
<comment type="catalytic activity">
    <reaction evidence="6">
        <text>1D-myo-inositol 1,4-bisphosphate + H2O = 1D-myo-inositol 4-phosphate + phosphate</text>
        <dbReference type="Rhea" id="RHEA:15553"/>
        <dbReference type="ChEBI" id="CHEBI:15377"/>
        <dbReference type="ChEBI" id="CHEBI:43474"/>
        <dbReference type="ChEBI" id="CHEBI:58282"/>
        <dbReference type="ChEBI" id="CHEBI:58469"/>
        <dbReference type="EC" id="3.1.3.57"/>
    </reaction>
    <physiologicalReaction direction="left-to-right" evidence="6">
        <dbReference type="Rhea" id="RHEA:15554"/>
    </physiologicalReaction>
</comment>
<keyword evidence="9" id="KW-1185">Reference proteome</keyword>
<gene>
    <name evidence="8" type="ORF">FGO68_gene12910</name>
</gene>
<dbReference type="Proteomes" id="UP000785679">
    <property type="component" value="Unassembled WGS sequence"/>
</dbReference>
<evidence type="ECO:0000256" key="5">
    <source>
        <dbReference type="ARBA" id="ARBA00044465"/>
    </source>
</evidence>
<dbReference type="AlphaFoldDB" id="A0A8J8NNQ4"/>
<comment type="catalytic activity">
    <reaction evidence="5">
        <text>1D-myo-inositol 1,3,4-trisphosphate + H2O = 1D-myo-inositol 3,4-bisphosphate + phosphate</text>
        <dbReference type="Rhea" id="RHEA:70319"/>
        <dbReference type="ChEBI" id="CHEBI:15377"/>
        <dbReference type="ChEBI" id="CHEBI:43474"/>
        <dbReference type="ChEBI" id="CHEBI:58414"/>
        <dbReference type="ChEBI" id="CHEBI:83241"/>
    </reaction>
    <physiologicalReaction direction="left-to-right" evidence="5">
        <dbReference type="Rhea" id="RHEA:70320"/>
    </physiologicalReaction>
</comment>
<dbReference type="Gene3D" id="3.40.190.80">
    <property type="match status" value="1"/>
</dbReference>
<dbReference type="GO" id="GO:0004441">
    <property type="term" value="F:inositol-1,4-bisphosphate 1-phosphatase activity"/>
    <property type="evidence" value="ECO:0007669"/>
    <property type="project" value="UniProtKB-EC"/>
</dbReference>
<accession>A0A8J8NNQ4</accession>
<evidence type="ECO:0000313" key="9">
    <source>
        <dbReference type="Proteomes" id="UP000785679"/>
    </source>
</evidence>
<dbReference type="PANTHER" id="PTHR43028:SF5">
    <property type="entry name" value="3'(2'),5'-BISPHOSPHATE NUCLEOTIDASE 1"/>
    <property type="match status" value="1"/>
</dbReference>
<dbReference type="GO" id="GO:0046872">
    <property type="term" value="F:metal ion binding"/>
    <property type="evidence" value="ECO:0007669"/>
    <property type="project" value="UniProtKB-KW"/>
</dbReference>
<dbReference type="InterPro" id="IPR020583">
    <property type="entry name" value="Inositol_monoP_metal-BS"/>
</dbReference>
<feature type="binding site" evidence="7">
    <location>
        <position position="161"/>
    </location>
    <ligand>
        <name>Mg(2+)</name>
        <dbReference type="ChEBI" id="CHEBI:18420"/>
        <label>1</label>
        <note>catalytic</note>
    </ligand>
</feature>
<protein>
    <submittedName>
        <fullName evidence="8">Uncharacterized protein</fullName>
    </submittedName>
</protein>
<sequence>MKGQRRKYKQLMKAIKHPVRLSDFLSVCVQLSEHAGTLIKKVHNSGVYGGASKKTTDVGLEDLFTVADITIQKNIEHTIKQLFPYVNIVSEEDSANTAHIKPTLHPDQLSLSLVSESMLSKAFRSRKEQLKRYVDSEHGLGTTNEEEALVFNQEDMQLWVDPLDGTKSFSKGGTEYVTTLIGVSIHGRPRIGVIHKPYLNQDGSKSKTYLGSIECGLFTLEENADVNGDFIKQERNYKYCEPFSLTPLIENPYKVKIAATLNRFSAVEHVLKSLEPNTPLRIGGAGNKCLHILEDHAEYLIHTVQSMKYWDTCAVEALIRGRFGIVTDKDQKPVIYKEQGPDFTIPNGVIIASNREVYELCYGRVGHILRDMKIEKARF</sequence>
<evidence type="ECO:0000256" key="1">
    <source>
        <dbReference type="ARBA" id="ARBA00009759"/>
    </source>
</evidence>
<dbReference type="Pfam" id="PF00459">
    <property type="entry name" value="Inositol_P"/>
    <property type="match status" value="1"/>
</dbReference>
<dbReference type="PANTHER" id="PTHR43028">
    <property type="entry name" value="3'(2'),5'-BISPHOSPHATE NUCLEOTIDASE 1"/>
    <property type="match status" value="1"/>
</dbReference>
<dbReference type="PROSITE" id="PS00629">
    <property type="entry name" value="IMP_1"/>
    <property type="match status" value="1"/>
</dbReference>
<feature type="binding site" evidence="7">
    <location>
        <position position="164"/>
    </location>
    <ligand>
        <name>Mg(2+)</name>
        <dbReference type="ChEBI" id="CHEBI:18420"/>
        <label>1</label>
        <note>catalytic</note>
    </ligand>
</feature>
<feature type="binding site" evidence="7">
    <location>
        <position position="163"/>
    </location>
    <ligand>
        <name>Mg(2+)</name>
        <dbReference type="ChEBI" id="CHEBI:18420"/>
        <label>1</label>
        <note>catalytic</note>
    </ligand>
</feature>
<dbReference type="InterPro" id="IPR000760">
    <property type="entry name" value="Inositol_monophosphatase-like"/>
</dbReference>
<evidence type="ECO:0000256" key="4">
    <source>
        <dbReference type="ARBA" id="ARBA00022842"/>
    </source>
</evidence>
<proteinExistence type="inferred from homology"/>
<dbReference type="InterPro" id="IPR050725">
    <property type="entry name" value="CysQ/Inositol_MonoPase"/>
</dbReference>